<dbReference type="PANTHER" id="PTHR30146">
    <property type="entry name" value="LACI-RELATED TRANSCRIPTIONAL REPRESSOR"/>
    <property type="match status" value="1"/>
</dbReference>
<dbReference type="SMART" id="SM00354">
    <property type="entry name" value="HTH_LACI"/>
    <property type="match status" value="1"/>
</dbReference>
<proteinExistence type="predicted"/>
<dbReference type="OrthoDB" id="37081at2"/>
<dbReference type="InterPro" id="IPR000843">
    <property type="entry name" value="HTH_LacI"/>
</dbReference>
<keyword evidence="2" id="KW-0238">DNA-binding</keyword>
<dbReference type="Pfam" id="PF13377">
    <property type="entry name" value="Peripla_BP_3"/>
    <property type="match status" value="1"/>
</dbReference>
<reference evidence="6 7" key="1">
    <citation type="submission" date="2019-02" db="EMBL/GenBank/DDBJ databases">
        <title>Draft genome sequences of novel Actinobacteria.</title>
        <authorList>
            <person name="Sahin N."/>
            <person name="Ay H."/>
            <person name="Saygin H."/>
        </authorList>
    </citation>
    <scope>NUCLEOTIDE SEQUENCE [LARGE SCALE GENOMIC DNA]</scope>
    <source>
        <strain evidence="6 7">16K104</strain>
    </source>
</reference>
<dbReference type="CDD" id="cd01392">
    <property type="entry name" value="HTH_LacI"/>
    <property type="match status" value="1"/>
</dbReference>
<organism evidence="6 7">
    <name type="scientific">Kribbella turkmenica</name>
    <dbReference type="NCBI Taxonomy" id="2530375"/>
    <lineage>
        <taxon>Bacteria</taxon>
        <taxon>Bacillati</taxon>
        <taxon>Actinomycetota</taxon>
        <taxon>Actinomycetes</taxon>
        <taxon>Propionibacteriales</taxon>
        <taxon>Kribbellaceae</taxon>
        <taxon>Kribbella</taxon>
    </lineage>
</organism>
<gene>
    <name evidence="6" type="ORF">E1218_28525</name>
</gene>
<comment type="caution">
    <text evidence="6">The sequence shown here is derived from an EMBL/GenBank/DDBJ whole genome shotgun (WGS) entry which is preliminary data.</text>
</comment>
<dbReference type="Pfam" id="PF00356">
    <property type="entry name" value="LacI"/>
    <property type="match status" value="1"/>
</dbReference>
<evidence type="ECO:0000256" key="4">
    <source>
        <dbReference type="SAM" id="MobiDB-lite"/>
    </source>
</evidence>
<dbReference type="InterPro" id="IPR010982">
    <property type="entry name" value="Lambda_DNA-bd_dom_sf"/>
</dbReference>
<feature type="region of interest" description="Disordered" evidence="4">
    <location>
        <begin position="329"/>
        <end position="364"/>
    </location>
</feature>
<evidence type="ECO:0000256" key="1">
    <source>
        <dbReference type="ARBA" id="ARBA00023015"/>
    </source>
</evidence>
<dbReference type="GO" id="GO:0003700">
    <property type="term" value="F:DNA-binding transcription factor activity"/>
    <property type="evidence" value="ECO:0007669"/>
    <property type="project" value="TreeGrafter"/>
</dbReference>
<protein>
    <submittedName>
        <fullName evidence="6">LacI family transcriptional regulator</fullName>
    </submittedName>
</protein>
<dbReference type="InterPro" id="IPR046335">
    <property type="entry name" value="LacI/GalR-like_sensor"/>
</dbReference>
<dbReference type="Gene3D" id="1.10.260.40">
    <property type="entry name" value="lambda repressor-like DNA-binding domains"/>
    <property type="match status" value="1"/>
</dbReference>
<dbReference type="AlphaFoldDB" id="A0A4R4WL31"/>
<dbReference type="InterPro" id="IPR028082">
    <property type="entry name" value="Peripla_BP_I"/>
</dbReference>
<keyword evidence="1" id="KW-0805">Transcription regulation</keyword>
<dbReference type="GO" id="GO:0000976">
    <property type="term" value="F:transcription cis-regulatory region binding"/>
    <property type="evidence" value="ECO:0007669"/>
    <property type="project" value="TreeGrafter"/>
</dbReference>
<dbReference type="PROSITE" id="PS50932">
    <property type="entry name" value="HTH_LACI_2"/>
    <property type="match status" value="1"/>
</dbReference>
<dbReference type="Proteomes" id="UP000295172">
    <property type="component" value="Unassembled WGS sequence"/>
</dbReference>
<feature type="compositionally biased region" description="Polar residues" evidence="4">
    <location>
        <begin position="347"/>
        <end position="364"/>
    </location>
</feature>
<evidence type="ECO:0000256" key="3">
    <source>
        <dbReference type="ARBA" id="ARBA00023163"/>
    </source>
</evidence>
<dbReference type="CDD" id="cd06267">
    <property type="entry name" value="PBP1_LacI_sugar_binding-like"/>
    <property type="match status" value="1"/>
</dbReference>
<dbReference type="SUPFAM" id="SSF47413">
    <property type="entry name" value="lambda repressor-like DNA-binding domains"/>
    <property type="match status" value="1"/>
</dbReference>
<dbReference type="SUPFAM" id="SSF53822">
    <property type="entry name" value="Periplasmic binding protein-like I"/>
    <property type="match status" value="1"/>
</dbReference>
<accession>A0A4R4WL31</accession>
<dbReference type="EMBL" id="SMKR01000160">
    <property type="protein sequence ID" value="TDD17153.1"/>
    <property type="molecule type" value="Genomic_DNA"/>
</dbReference>
<name>A0A4R4WL31_9ACTN</name>
<keyword evidence="7" id="KW-1185">Reference proteome</keyword>
<keyword evidence="3" id="KW-0804">Transcription</keyword>
<dbReference type="Gene3D" id="3.40.50.2300">
    <property type="match status" value="2"/>
</dbReference>
<dbReference type="PANTHER" id="PTHR30146:SF153">
    <property type="entry name" value="LACTOSE OPERON REPRESSOR"/>
    <property type="match status" value="1"/>
</dbReference>
<evidence type="ECO:0000256" key="2">
    <source>
        <dbReference type="ARBA" id="ARBA00023125"/>
    </source>
</evidence>
<evidence type="ECO:0000313" key="6">
    <source>
        <dbReference type="EMBL" id="TDD17153.1"/>
    </source>
</evidence>
<evidence type="ECO:0000259" key="5">
    <source>
        <dbReference type="PROSITE" id="PS50932"/>
    </source>
</evidence>
<feature type="domain" description="HTH lacI-type" evidence="5">
    <location>
        <begin position="20"/>
        <end position="74"/>
    </location>
</feature>
<sequence>MLHILCRAARLGAEVEQEVVTQRDVARLAGVSVRTVSNVVNDFAYVADDTRARVQRALDELGYRPNLLARGLSSGRSGLIALILPLNVPYFHELSKYVVDEAERRGYTVLIDRTDGEVARERALVGRTDRSALFDGIIFNPIGLSEAELPPQSADTPVVLLGEKPVGASFDHVQVDDVAAAKAVTEHLIGLGRDRISAIGQPVRARSQTARHRTDGYRQALAAAGRDFDPDLVATVRSFQRADGAEAMTRLLESGKPPDAVFCYNDLMALGALRTLLSKGYRVPDDVALAGFDDIEDGRYSTPTLTTVAPDKHQIATLAIDLLTRRLDGDSSPPQTCSASWKVVPRESTTARSSGQHESAVQNG</sequence>
<evidence type="ECO:0000313" key="7">
    <source>
        <dbReference type="Proteomes" id="UP000295172"/>
    </source>
</evidence>